<dbReference type="EMBL" id="DAAYJC010000023">
    <property type="protein sequence ID" value="HAG4424262.1"/>
    <property type="molecule type" value="Genomic_DNA"/>
</dbReference>
<sequence>MSVINSVYLRRTLGMHVSGNEMKDISRRYPNGDVSNADKYFKRHVNRILKTINHTKKDKCHEMADFLKCIKETCYYTPAVKRALNEYVIKHVCSGKAKDAIKKYTGEEYQNLNAFLRTGLPLDGTMQEIVEGLKVDICLL</sequence>
<gene>
    <name evidence="2" type="ORF">G8431_004455</name>
    <name evidence="1" type="ORF">G8505_004464</name>
</gene>
<evidence type="ECO:0000313" key="1">
    <source>
        <dbReference type="EMBL" id="HAG4415464.1"/>
    </source>
</evidence>
<protein>
    <submittedName>
        <fullName evidence="1">Uncharacterized protein</fullName>
    </submittedName>
</protein>
<reference evidence="1" key="2">
    <citation type="submission" date="2020-02" db="EMBL/GenBank/DDBJ databases">
        <authorList>
            <consortium name="NCBI Pathogen Detection Project"/>
        </authorList>
    </citation>
    <scope>NUCLEOTIDE SEQUENCE</scope>
    <source>
        <strain evidence="2">MA.MC_08-0123</strain>
        <strain evidence="1">MA.MC_08-0298</strain>
    </source>
</reference>
<name>A0A763MKP0_SALER</name>
<accession>A0A763MKP0</accession>
<dbReference type="AlphaFoldDB" id="A0A763MKP0"/>
<evidence type="ECO:0000313" key="2">
    <source>
        <dbReference type="EMBL" id="HAG4424262.1"/>
    </source>
</evidence>
<dbReference type="EMBL" id="DAAYJB010000021">
    <property type="protein sequence ID" value="HAG4415464.1"/>
    <property type="molecule type" value="Genomic_DNA"/>
</dbReference>
<comment type="caution">
    <text evidence="1">The sequence shown here is derived from an EMBL/GenBank/DDBJ whole genome shotgun (WGS) entry which is preliminary data.</text>
</comment>
<proteinExistence type="predicted"/>
<reference evidence="1" key="1">
    <citation type="journal article" date="2018" name="Genome Biol.">
        <title>SKESA: strategic k-mer extension for scrupulous assemblies.</title>
        <authorList>
            <person name="Souvorov A."/>
            <person name="Agarwala R."/>
            <person name="Lipman D.J."/>
        </authorList>
    </citation>
    <scope>NUCLEOTIDE SEQUENCE</scope>
    <source>
        <strain evidence="2">MA.MC_08-0123</strain>
        <strain evidence="1">MA.MC_08-0298</strain>
    </source>
</reference>
<organism evidence="1">
    <name type="scientific">Salmonella enterica</name>
    <name type="common">Salmonella choleraesuis</name>
    <dbReference type="NCBI Taxonomy" id="28901"/>
    <lineage>
        <taxon>Bacteria</taxon>
        <taxon>Pseudomonadati</taxon>
        <taxon>Pseudomonadota</taxon>
        <taxon>Gammaproteobacteria</taxon>
        <taxon>Enterobacterales</taxon>
        <taxon>Enterobacteriaceae</taxon>
        <taxon>Salmonella</taxon>
    </lineage>
</organism>